<accession>W1NSI2</accession>
<name>W1NSI2_AMBTC</name>
<dbReference type="AlphaFoldDB" id="W1NSI2"/>
<dbReference type="Gramene" id="ERM97824">
    <property type="protein sequence ID" value="ERM97824"/>
    <property type="gene ID" value="AMTR_s00118p00054120"/>
</dbReference>
<evidence type="ECO:0000313" key="1">
    <source>
        <dbReference type="EMBL" id="ERM97824.1"/>
    </source>
</evidence>
<protein>
    <submittedName>
        <fullName evidence="1">Uncharacterized protein</fullName>
    </submittedName>
</protein>
<dbReference type="EMBL" id="KI395787">
    <property type="protein sequence ID" value="ERM97824.1"/>
    <property type="molecule type" value="Genomic_DNA"/>
</dbReference>
<gene>
    <name evidence="1" type="ORF">AMTR_s00118p00054120</name>
</gene>
<organism evidence="1 2">
    <name type="scientific">Amborella trichopoda</name>
    <dbReference type="NCBI Taxonomy" id="13333"/>
    <lineage>
        <taxon>Eukaryota</taxon>
        <taxon>Viridiplantae</taxon>
        <taxon>Streptophyta</taxon>
        <taxon>Embryophyta</taxon>
        <taxon>Tracheophyta</taxon>
        <taxon>Spermatophyta</taxon>
        <taxon>Magnoliopsida</taxon>
        <taxon>Amborellales</taxon>
        <taxon>Amborellaceae</taxon>
        <taxon>Amborella</taxon>
    </lineage>
</organism>
<dbReference type="Proteomes" id="UP000017836">
    <property type="component" value="Unassembled WGS sequence"/>
</dbReference>
<evidence type="ECO:0000313" key="2">
    <source>
        <dbReference type="Proteomes" id="UP000017836"/>
    </source>
</evidence>
<sequence>MPHSTVNITIDVRPSHGFISIIIRFFTTYYSSLTTPCYVAVAPTLITYNRTHNKAITFFLSPTCNLRLPQSQPFLPSTSPPTSLLSSP</sequence>
<dbReference type="HOGENOM" id="CLU_2472110_0_0_1"/>
<reference evidence="2" key="1">
    <citation type="journal article" date="2013" name="Science">
        <title>The Amborella genome and the evolution of flowering plants.</title>
        <authorList>
            <consortium name="Amborella Genome Project"/>
        </authorList>
    </citation>
    <scope>NUCLEOTIDE SEQUENCE [LARGE SCALE GENOMIC DNA]</scope>
</reference>
<keyword evidence="2" id="KW-1185">Reference proteome</keyword>
<proteinExistence type="predicted"/>